<accession>A0A1N6EJI1</accession>
<gene>
    <name evidence="1" type="ORF">SAMN05444409_0674</name>
</gene>
<sequence length="41" mass="5025">MILIIDFFLKFNYFKNLAMFLVKLRQPIAQILIQKNTFSRF</sequence>
<name>A0A1N6EJI1_9FLAO</name>
<protein>
    <submittedName>
        <fullName evidence="1">Uncharacterized protein</fullName>
    </submittedName>
</protein>
<dbReference type="STRING" id="1416779.SAMN05444409_0674"/>
<evidence type="ECO:0000313" key="2">
    <source>
        <dbReference type="Proteomes" id="UP000185207"/>
    </source>
</evidence>
<organism evidence="1 2">
    <name type="scientific">Epilithonimonas zeae</name>
    <dbReference type="NCBI Taxonomy" id="1416779"/>
    <lineage>
        <taxon>Bacteria</taxon>
        <taxon>Pseudomonadati</taxon>
        <taxon>Bacteroidota</taxon>
        <taxon>Flavobacteriia</taxon>
        <taxon>Flavobacteriales</taxon>
        <taxon>Weeksellaceae</taxon>
        <taxon>Chryseobacterium group</taxon>
        <taxon>Epilithonimonas</taxon>
    </lineage>
</organism>
<dbReference type="AlphaFoldDB" id="A0A1N6EJI1"/>
<dbReference type="EMBL" id="FSRK01000001">
    <property type="protein sequence ID" value="SIN83195.1"/>
    <property type="molecule type" value="Genomic_DNA"/>
</dbReference>
<proteinExistence type="predicted"/>
<evidence type="ECO:0000313" key="1">
    <source>
        <dbReference type="EMBL" id="SIN83195.1"/>
    </source>
</evidence>
<dbReference type="Proteomes" id="UP000185207">
    <property type="component" value="Unassembled WGS sequence"/>
</dbReference>
<keyword evidence="2" id="KW-1185">Reference proteome</keyword>
<reference evidence="2" key="1">
    <citation type="submission" date="2016-11" db="EMBL/GenBank/DDBJ databases">
        <authorList>
            <person name="Varghese N."/>
            <person name="Submissions S."/>
        </authorList>
    </citation>
    <scope>NUCLEOTIDE SEQUENCE [LARGE SCALE GENOMIC DNA]</scope>
    <source>
        <strain evidence="2">DSM 27623</strain>
    </source>
</reference>